<name>A0A0C9XUL2_9AGAR</name>
<dbReference type="Proteomes" id="UP000054477">
    <property type="component" value="Unassembled WGS sequence"/>
</dbReference>
<accession>A0A0C9XUL2</accession>
<dbReference type="HOGENOM" id="CLU_1428212_0_0_1"/>
<keyword evidence="2" id="KW-1185">Reference proteome</keyword>
<evidence type="ECO:0000313" key="1">
    <source>
        <dbReference type="EMBL" id="KIJ99612.1"/>
    </source>
</evidence>
<sequence>MILKMNYKSRLYSQKITRKPAGPNDVDTATQPPHMKRQTANFTLSTTADRIDPSHFRPAIFVPSVLHPCIPSPHSPQHTHAWNRATPVFMAGRRDAKDRRPQNLSFPNCTLAKGIEEGRRTGAMVGSARESGCSVRLGVDYKGPSRVPRMLRRDGPFPENVGPEWQGRWTLGVDSTCLVLEHRSTRERVA</sequence>
<gene>
    <name evidence="1" type="ORF">K443DRAFT_162745</name>
</gene>
<protein>
    <submittedName>
        <fullName evidence="1">Uncharacterized protein</fullName>
    </submittedName>
</protein>
<dbReference type="AlphaFoldDB" id="A0A0C9XUL2"/>
<evidence type="ECO:0000313" key="2">
    <source>
        <dbReference type="Proteomes" id="UP000054477"/>
    </source>
</evidence>
<reference evidence="1 2" key="1">
    <citation type="submission" date="2014-04" db="EMBL/GenBank/DDBJ databases">
        <authorList>
            <consortium name="DOE Joint Genome Institute"/>
            <person name="Kuo A."/>
            <person name="Kohler A."/>
            <person name="Nagy L.G."/>
            <person name="Floudas D."/>
            <person name="Copeland A."/>
            <person name="Barry K.W."/>
            <person name="Cichocki N."/>
            <person name="Veneault-Fourrey C."/>
            <person name="LaButti K."/>
            <person name="Lindquist E.A."/>
            <person name="Lipzen A."/>
            <person name="Lundell T."/>
            <person name="Morin E."/>
            <person name="Murat C."/>
            <person name="Sun H."/>
            <person name="Tunlid A."/>
            <person name="Henrissat B."/>
            <person name="Grigoriev I.V."/>
            <person name="Hibbett D.S."/>
            <person name="Martin F."/>
            <person name="Nordberg H.P."/>
            <person name="Cantor M.N."/>
            <person name="Hua S.X."/>
        </authorList>
    </citation>
    <scope>NUCLEOTIDE SEQUENCE [LARGE SCALE GENOMIC DNA]</scope>
    <source>
        <strain evidence="1 2">LaAM-08-1</strain>
    </source>
</reference>
<organism evidence="1 2">
    <name type="scientific">Laccaria amethystina LaAM-08-1</name>
    <dbReference type="NCBI Taxonomy" id="1095629"/>
    <lineage>
        <taxon>Eukaryota</taxon>
        <taxon>Fungi</taxon>
        <taxon>Dikarya</taxon>
        <taxon>Basidiomycota</taxon>
        <taxon>Agaricomycotina</taxon>
        <taxon>Agaricomycetes</taxon>
        <taxon>Agaricomycetidae</taxon>
        <taxon>Agaricales</taxon>
        <taxon>Agaricineae</taxon>
        <taxon>Hydnangiaceae</taxon>
        <taxon>Laccaria</taxon>
    </lineage>
</organism>
<dbReference type="EMBL" id="KN838643">
    <property type="protein sequence ID" value="KIJ99612.1"/>
    <property type="molecule type" value="Genomic_DNA"/>
</dbReference>
<proteinExistence type="predicted"/>
<reference evidence="2" key="2">
    <citation type="submission" date="2015-01" db="EMBL/GenBank/DDBJ databases">
        <title>Evolutionary Origins and Diversification of the Mycorrhizal Mutualists.</title>
        <authorList>
            <consortium name="DOE Joint Genome Institute"/>
            <consortium name="Mycorrhizal Genomics Consortium"/>
            <person name="Kohler A."/>
            <person name="Kuo A."/>
            <person name="Nagy L.G."/>
            <person name="Floudas D."/>
            <person name="Copeland A."/>
            <person name="Barry K.W."/>
            <person name="Cichocki N."/>
            <person name="Veneault-Fourrey C."/>
            <person name="LaButti K."/>
            <person name="Lindquist E.A."/>
            <person name="Lipzen A."/>
            <person name="Lundell T."/>
            <person name="Morin E."/>
            <person name="Murat C."/>
            <person name="Riley R."/>
            <person name="Ohm R."/>
            <person name="Sun H."/>
            <person name="Tunlid A."/>
            <person name="Henrissat B."/>
            <person name="Grigoriev I.V."/>
            <person name="Hibbett D.S."/>
            <person name="Martin F."/>
        </authorList>
    </citation>
    <scope>NUCLEOTIDE SEQUENCE [LARGE SCALE GENOMIC DNA]</scope>
    <source>
        <strain evidence="2">LaAM-08-1</strain>
    </source>
</reference>